<dbReference type="AlphaFoldDB" id="A0A1N7LK05"/>
<sequence>MTKQLKFAVVLLLTVASMNANAQTKAPAKATKPATESKSSKPSKQETMDWIAGKMKENLGPYRTFVSYSDGKFVYKKPYERETNFCTTTIDLNKITGMNSEYSDDFYVTGKGCMSTICDNETKASSYQTFSMSGSNYNDYSAPFNFTPDQILVERLKKAVTTLIEYNGSKKEEGEAF</sequence>
<evidence type="ECO:0000313" key="4">
    <source>
        <dbReference type="Proteomes" id="UP000185781"/>
    </source>
</evidence>
<accession>A0A1N7LK05</accession>
<reference evidence="3 4" key="1">
    <citation type="submission" date="2017-01" db="EMBL/GenBank/DDBJ databases">
        <authorList>
            <person name="Mah S.A."/>
            <person name="Swanson W.J."/>
            <person name="Moy G.W."/>
            <person name="Vacquier V.D."/>
        </authorList>
    </citation>
    <scope>NUCLEOTIDE SEQUENCE [LARGE SCALE GENOMIC DNA]</scope>
    <source>
        <strain evidence="3 4">DSM 18014</strain>
    </source>
</reference>
<dbReference type="OrthoDB" id="1274579at2"/>
<name>A0A1N7LK05_9FLAO</name>
<feature type="compositionally biased region" description="Low complexity" evidence="1">
    <location>
        <begin position="24"/>
        <end position="42"/>
    </location>
</feature>
<protein>
    <submittedName>
        <fullName evidence="3">Uncharacterized protein</fullName>
    </submittedName>
</protein>
<evidence type="ECO:0000313" key="3">
    <source>
        <dbReference type="EMBL" id="SIS74165.1"/>
    </source>
</evidence>
<evidence type="ECO:0000256" key="2">
    <source>
        <dbReference type="SAM" id="SignalP"/>
    </source>
</evidence>
<gene>
    <name evidence="3" type="ORF">SAMN05421785_102291</name>
</gene>
<feature type="chain" id="PRO_5012726845" evidence="2">
    <location>
        <begin position="23"/>
        <end position="177"/>
    </location>
</feature>
<dbReference type="EMBL" id="FTOV01000002">
    <property type="protein sequence ID" value="SIS74165.1"/>
    <property type="molecule type" value="Genomic_DNA"/>
</dbReference>
<organism evidence="3 4">
    <name type="scientific">Chryseobacterium gambrini</name>
    <dbReference type="NCBI Taxonomy" id="373672"/>
    <lineage>
        <taxon>Bacteria</taxon>
        <taxon>Pseudomonadati</taxon>
        <taxon>Bacteroidota</taxon>
        <taxon>Flavobacteriia</taxon>
        <taxon>Flavobacteriales</taxon>
        <taxon>Weeksellaceae</taxon>
        <taxon>Chryseobacterium group</taxon>
        <taxon>Chryseobacterium</taxon>
    </lineage>
</organism>
<feature type="signal peptide" evidence="2">
    <location>
        <begin position="1"/>
        <end position="22"/>
    </location>
</feature>
<feature type="region of interest" description="Disordered" evidence="1">
    <location>
        <begin position="24"/>
        <end position="46"/>
    </location>
</feature>
<proteinExistence type="predicted"/>
<dbReference type="Proteomes" id="UP000185781">
    <property type="component" value="Unassembled WGS sequence"/>
</dbReference>
<evidence type="ECO:0000256" key="1">
    <source>
        <dbReference type="SAM" id="MobiDB-lite"/>
    </source>
</evidence>
<keyword evidence="2" id="KW-0732">Signal</keyword>
<dbReference type="RefSeq" id="WP_139326102.1">
    <property type="nucleotide sequence ID" value="NZ_FTOV01000002.1"/>
</dbReference>
<dbReference type="STRING" id="373672.SAMN05421785_102291"/>